<comment type="caution">
    <text evidence="2">The sequence shown here is derived from an EMBL/GenBank/DDBJ whole genome shotgun (WGS) entry which is preliminary data.</text>
</comment>
<protein>
    <submittedName>
        <fullName evidence="2">Uncharacterized protein</fullName>
    </submittedName>
</protein>
<proteinExistence type="predicted"/>
<evidence type="ECO:0000256" key="1">
    <source>
        <dbReference type="SAM" id="MobiDB-lite"/>
    </source>
</evidence>
<sequence>MALTAEGPDQASGAADPSGRSLPGVPLSRARCRTVAVVVSRCPAVPNSGRLVAEKGVLTLYPRRGWTRVRERGWTPRASGSRRHPTSAPEPEPTPARSADGLTRTTARRARGSGSGWYRRWSRCAGPGGTQRNPAGPGGTRRDPAGPGRVSRDRGGGRGACGWTRGARTSPNPSRPERPGPPYPLDGWSRGARPPPGGMRDLAARRAGEHRPQDRRASARPTGRRQPVRPGSTRPDGSELVGQPLPEHGEPVHERRFRVPRRRLAHHREHPTPLGEGGVALPVG</sequence>
<feature type="compositionally biased region" description="Basic and acidic residues" evidence="1">
    <location>
        <begin position="202"/>
        <end position="217"/>
    </location>
</feature>
<evidence type="ECO:0000313" key="2">
    <source>
        <dbReference type="EMBL" id="MCP2333098.1"/>
    </source>
</evidence>
<dbReference type="Proteomes" id="UP000791080">
    <property type="component" value="Unassembled WGS sequence"/>
</dbReference>
<dbReference type="EMBL" id="AUBJ02000001">
    <property type="protein sequence ID" value="MCP2333098.1"/>
    <property type="molecule type" value="Genomic_DNA"/>
</dbReference>
<feature type="compositionally biased region" description="Basic residues" evidence="1">
    <location>
        <begin position="255"/>
        <end position="269"/>
    </location>
</feature>
<feature type="region of interest" description="Disordered" evidence="1">
    <location>
        <begin position="1"/>
        <end position="26"/>
    </location>
</feature>
<reference evidence="2 3" key="1">
    <citation type="submission" date="2013-07" db="EMBL/GenBank/DDBJ databases">
        <authorList>
            <consortium name="DOE Joint Genome Institute"/>
            <person name="Reeve W."/>
            <person name="Huntemann M."/>
            <person name="Han J."/>
            <person name="Chen A."/>
            <person name="Kyrpides N."/>
            <person name="Mavromatis K."/>
            <person name="Markowitz V."/>
            <person name="Palaniappan K."/>
            <person name="Ivanova N."/>
            <person name="Schaumberg A."/>
            <person name="Pati A."/>
            <person name="Liolios K."/>
            <person name="Nordberg H.P."/>
            <person name="Cantor M.N."/>
            <person name="Hua S.X."/>
            <person name="Woyke T."/>
        </authorList>
    </citation>
    <scope>NUCLEOTIDE SEQUENCE [LARGE SCALE GENOMIC DNA]</scope>
    <source>
        <strain evidence="2 3">DSM 43889</strain>
    </source>
</reference>
<name>A0ABT1JKQ7_ACTCY</name>
<feature type="compositionally biased region" description="Basic and acidic residues" evidence="1">
    <location>
        <begin position="140"/>
        <end position="156"/>
    </location>
</feature>
<feature type="compositionally biased region" description="Low complexity" evidence="1">
    <location>
        <begin position="161"/>
        <end position="172"/>
    </location>
</feature>
<feature type="region of interest" description="Disordered" evidence="1">
    <location>
        <begin position="72"/>
        <end position="284"/>
    </location>
</feature>
<evidence type="ECO:0000313" key="3">
    <source>
        <dbReference type="Proteomes" id="UP000791080"/>
    </source>
</evidence>
<accession>A0ABT1JKQ7</accession>
<keyword evidence="3" id="KW-1185">Reference proteome</keyword>
<reference evidence="2 3" key="2">
    <citation type="submission" date="2022-06" db="EMBL/GenBank/DDBJ databases">
        <title>Genomic Encyclopedia of Type Strains, Phase I: the one thousand microbial genomes (KMG-I) project.</title>
        <authorList>
            <person name="Kyrpides N."/>
        </authorList>
    </citation>
    <scope>NUCLEOTIDE SEQUENCE [LARGE SCALE GENOMIC DNA]</scope>
    <source>
        <strain evidence="2 3">DSM 43889</strain>
    </source>
</reference>
<gene>
    <name evidence="2" type="ORF">G443_003368</name>
</gene>
<organism evidence="2 3">
    <name type="scientific">Actinoalloteichus caeruleus DSM 43889</name>
    <dbReference type="NCBI Taxonomy" id="1120930"/>
    <lineage>
        <taxon>Bacteria</taxon>
        <taxon>Bacillati</taxon>
        <taxon>Actinomycetota</taxon>
        <taxon>Actinomycetes</taxon>
        <taxon>Pseudonocardiales</taxon>
        <taxon>Pseudonocardiaceae</taxon>
        <taxon>Actinoalloteichus</taxon>
        <taxon>Actinoalloteichus cyanogriseus</taxon>
    </lineage>
</organism>